<protein>
    <submittedName>
        <fullName evidence="2">Uncharacterized protein</fullName>
    </submittedName>
</protein>
<sequence>MANFLWGQKGGSQKHHWARWAQLTKLEVEGGLRINSLKDHQQVYTLKLWWKARNDMGMWGPYNLVSSFLSSFNKTSSYGCSTPNKAAKISLDPVTVIEAKTETRHTYKETIIEVDGQLFIIEVKGQDDFESMAKPLDVTKDATSAGSKDEEPQEFAANDTFDASQDNEETGNQTEPEFDWEEYQVTTDQEGINTKTFYCLLFFVGRGADDSNPKALVYLTKTLDEGERDEQSDSFIVGMIPIVIAGWVPSVYLMLGRIPSVVLGCALMLELWFYFGHLYPGKYGAGNAAAMLLPWTVEAEFGITCCFPLDATVVLLCLG</sequence>
<dbReference type="OrthoDB" id="1750433at2759"/>
<feature type="region of interest" description="Disordered" evidence="1">
    <location>
        <begin position="141"/>
        <end position="175"/>
    </location>
</feature>
<dbReference type="AlphaFoldDB" id="A0A484LA95"/>
<accession>A0A484LA95</accession>
<dbReference type="EMBL" id="OOIL02001182">
    <property type="protein sequence ID" value="VFQ73352.1"/>
    <property type="molecule type" value="Genomic_DNA"/>
</dbReference>
<dbReference type="Proteomes" id="UP000595140">
    <property type="component" value="Unassembled WGS sequence"/>
</dbReference>
<evidence type="ECO:0000256" key="1">
    <source>
        <dbReference type="SAM" id="MobiDB-lite"/>
    </source>
</evidence>
<reference evidence="2 3" key="1">
    <citation type="submission" date="2018-04" db="EMBL/GenBank/DDBJ databases">
        <authorList>
            <person name="Vogel A."/>
        </authorList>
    </citation>
    <scope>NUCLEOTIDE SEQUENCE [LARGE SCALE GENOMIC DNA]</scope>
</reference>
<evidence type="ECO:0000313" key="3">
    <source>
        <dbReference type="Proteomes" id="UP000595140"/>
    </source>
</evidence>
<keyword evidence="3" id="KW-1185">Reference proteome</keyword>
<evidence type="ECO:0000313" key="2">
    <source>
        <dbReference type="EMBL" id="VFQ73352.1"/>
    </source>
</evidence>
<gene>
    <name evidence="2" type="ORF">CCAM_LOCUS15128</name>
</gene>
<organism evidence="2 3">
    <name type="scientific">Cuscuta campestris</name>
    <dbReference type="NCBI Taxonomy" id="132261"/>
    <lineage>
        <taxon>Eukaryota</taxon>
        <taxon>Viridiplantae</taxon>
        <taxon>Streptophyta</taxon>
        <taxon>Embryophyta</taxon>
        <taxon>Tracheophyta</taxon>
        <taxon>Spermatophyta</taxon>
        <taxon>Magnoliopsida</taxon>
        <taxon>eudicotyledons</taxon>
        <taxon>Gunneridae</taxon>
        <taxon>Pentapetalae</taxon>
        <taxon>asterids</taxon>
        <taxon>lamiids</taxon>
        <taxon>Solanales</taxon>
        <taxon>Convolvulaceae</taxon>
        <taxon>Cuscuteae</taxon>
        <taxon>Cuscuta</taxon>
        <taxon>Cuscuta subgen. Grammica</taxon>
        <taxon>Cuscuta sect. Cleistogrammica</taxon>
    </lineage>
</organism>
<name>A0A484LA95_9ASTE</name>
<proteinExistence type="predicted"/>